<evidence type="ECO:0000313" key="2">
    <source>
        <dbReference type="Proteomes" id="UP001162483"/>
    </source>
</evidence>
<sequence length="41" mass="4836">MRSDQRVICVLFYLCLFPCALLEAHCFGWLCYAWQSLGFCK</sequence>
<organism evidence="1 2">
    <name type="scientific">Staurois parvus</name>
    <dbReference type="NCBI Taxonomy" id="386267"/>
    <lineage>
        <taxon>Eukaryota</taxon>
        <taxon>Metazoa</taxon>
        <taxon>Chordata</taxon>
        <taxon>Craniata</taxon>
        <taxon>Vertebrata</taxon>
        <taxon>Euteleostomi</taxon>
        <taxon>Amphibia</taxon>
        <taxon>Batrachia</taxon>
        <taxon>Anura</taxon>
        <taxon>Neobatrachia</taxon>
        <taxon>Ranoidea</taxon>
        <taxon>Ranidae</taxon>
        <taxon>Staurois</taxon>
    </lineage>
</organism>
<comment type="caution">
    <text evidence="1">The sequence shown here is derived from an EMBL/GenBank/DDBJ whole genome shotgun (WGS) entry which is preliminary data.</text>
</comment>
<accession>A0ABN9BH85</accession>
<dbReference type="Proteomes" id="UP001162483">
    <property type="component" value="Unassembled WGS sequence"/>
</dbReference>
<gene>
    <name evidence="1" type="ORF">SPARVUS_LOCUS2874424</name>
</gene>
<evidence type="ECO:0000313" key="1">
    <source>
        <dbReference type="EMBL" id="CAI9546736.1"/>
    </source>
</evidence>
<dbReference type="EMBL" id="CATNWA010003965">
    <property type="protein sequence ID" value="CAI9546736.1"/>
    <property type="molecule type" value="Genomic_DNA"/>
</dbReference>
<name>A0ABN9BH85_9NEOB</name>
<protein>
    <submittedName>
        <fullName evidence="1">Uncharacterized protein</fullName>
    </submittedName>
</protein>
<reference evidence="1" key="1">
    <citation type="submission" date="2023-05" db="EMBL/GenBank/DDBJ databases">
        <authorList>
            <person name="Stuckert A."/>
        </authorList>
    </citation>
    <scope>NUCLEOTIDE SEQUENCE</scope>
</reference>
<keyword evidence="2" id="KW-1185">Reference proteome</keyword>
<proteinExistence type="predicted"/>